<gene>
    <name evidence="6" type="ORF">HKO22_00285</name>
</gene>
<evidence type="ECO:0000256" key="2">
    <source>
        <dbReference type="ARBA" id="ARBA00023015"/>
    </source>
</evidence>
<dbReference type="PANTHER" id="PTHR30126:SF40">
    <property type="entry name" value="HTH-TYPE TRANSCRIPTIONAL REGULATOR GLTR"/>
    <property type="match status" value="1"/>
</dbReference>
<evidence type="ECO:0000259" key="5">
    <source>
        <dbReference type="PROSITE" id="PS50931"/>
    </source>
</evidence>
<dbReference type="SUPFAM" id="SSF46785">
    <property type="entry name" value="Winged helix' DNA-binding domain"/>
    <property type="match status" value="1"/>
</dbReference>
<accession>A0A848RFK9</accession>
<comment type="similarity">
    <text evidence="1">Belongs to the LysR transcriptional regulatory family.</text>
</comment>
<dbReference type="CDD" id="cd05466">
    <property type="entry name" value="PBP2_LTTR_substrate"/>
    <property type="match status" value="1"/>
</dbReference>
<dbReference type="AlphaFoldDB" id="A0A848RFK9"/>
<dbReference type="PROSITE" id="PS50931">
    <property type="entry name" value="HTH_LYSR"/>
    <property type="match status" value="1"/>
</dbReference>
<dbReference type="GO" id="GO:0000976">
    <property type="term" value="F:transcription cis-regulatory region binding"/>
    <property type="evidence" value="ECO:0007669"/>
    <property type="project" value="TreeGrafter"/>
</dbReference>
<evidence type="ECO:0000256" key="1">
    <source>
        <dbReference type="ARBA" id="ARBA00009437"/>
    </source>
</evidence>
<dbReference type="Gene3D" id="3.40.190.290">
    <property type="match status" value="1"/>
</dbReference>
<keyword evidence="7" id="KW-1185">Reference proteome</keyword>
<dbReference type="PRINTS" id="PR00039">
    <property type="entry name" value="HTHLYSR"/>
</dbReference>
<sequence length="299" mass="34669">MDLFDFEIFLAIVDTKSITAASEKLFLSQSTVSYRVTKLEEELQTKLINREQGQRVISLTLKGEEFLKFAKKAYNIKKELENWKNKDANQTINIGAVDSLNIYILPKLYKSFIQKNINIKLNISSHWSLKICNLVELNDIDIGMVSILKESQDIIATPIFREEMVVISNSDSIYNKIENPKNLDAFYELKLDWGKDFQIWHDYCFGPNIQTQLKVDTSGLIFNLVCGKKSWAIVPLEVAQFYNETRKIKISFLTDPPPSRTIYKIKNIYTRPSVKKNLDLFEEYLESFIINNSKLITPL</sequence>
<dbReference type="Pfam" id="PF03466">
    <property type="entry name" value="LysR_substrate"/>
    <property type="match status" value="1"/>
</dbReference>
<dbReference type="RefSeq" id="WP_169967660.1">
    <property type="nucleotide sequence ID" value="NZ_JABDSR010000001.1"/>
</dbReference>
<dbReference type="SUPFAM" id="SSF53850">
    <property type="entry name" value="Periplasmic binding protein-like II"/>
    <property type="match status" value="1"/>
</dbReference>
<reference evidence="6" key="1">
    <citation type="submission" date="2020-04" db="EMBL/GenBank/DDBJ databases">
        <title>Peptoniphilus sp. nov. isolated from swine feces.</title>
        <authorList>
            <person name="Ryu S.W."/>
        </authorList>
    </citation>
    <scope>NUCLEOTIDE SEQUENCE [LARGE SCALE GENOMIC DNA]</scope>
    <source>
        <strain evidence="6">AGMB00490</strain>
    </source>
</reference>
<dbReference type="InterPro" id="IPR036388">
    <property type="entry name" value="WH-like_DNA-bd_sf"/>
</dbReference>
<evidence type="ECO:0000313" key="7">
    <source>
        <dbReference type="Proteomes" id="UP000568273"/>
    </source>
</evidence>
<dbReference type="InterPro" id="IPR036390">
    <property type="entry name" value="WH_DNA-bd_sf"/>
</dbReference>
<protein>
    <submittedName>
        <fullName evidence="6">LysR family transcriptional regulator</fullName>
    </submittedName>
</protein>
<keyword evidence="3" id="KW-0238">DNA-binding</keyword>
<dbReference type="InterPro" id="IPR000847">
    <property type="entry name" value="LysR_HTH_N"/>
</dbReference>
<dbReference type="PANTHER" id="PTHR30126">
    <property type="entry name" value="HTH-TYPE TRANSCRIPTIONAL REGULATOR"/>
    <property type="match status" value="1"/>
</dbReference>
<keyword evidence="4" id="KW-0804">Transcription</keyword>
<feature type="domain" description="HTH lysR-type" evidence="5">
    <location>
        <begin position="1"/>
        <end position="58"/>
    </location>
</feature>
<keyword evidence="2" id="KW-0805">Transcription regulation</keyword>
<name>A0A848RFK9_9FIRM</name>
<dbReference type="EMBL" id="JABDSR010000001">
    <property type="protein sequence ID" value="NMW84183.1"/>
    <property type="molecule type" value="Genomic_DNA"/>
</dbReference>
<evidence type="ECO:0000313" key="6">
    <source>
        <dbReference type="EMBL" id="NMW84183.1"/>
    </source>
</evidence>
<organism evidence="6 7">
    <name type="scientific">Peptoniphilus faecalis</name>
    <dbReference type="NCBI Taxonomy" id="2731255"/>
    <lineage>
        <taxon>Bacteria</taxon>
        <taxon>Bacillati</taxon>
        <taxon>Bacillota</taxon>
        <taxon>Tissierellia</taxon>
        <taxon>Tissierellales</taxon>
        <taxon>Peptoniphilaceae</taxon>
        <taxon>Peptoniphilus</taxon>
    </lineage>
</organism>
<dbReference type="Pfam" id="PF00126">
    <property type="entry name" value="HTH_1"/>
    <property type="match status" value="1"/>
</dbReference>
<dbReference type="Gene3D" id="1.10.10.10">
    <property type="entry name" value="Winged helix-like DNA-binding domain superfamily/Winged helix DNA-binding domain"/>
    <property type="match status" value="1"/>
</dbReference>
<dbReference type="Proteomes" id="UP000568273">
    <property type="component" value="Unassembled WGS sequence"/>
</dbReference>
<evidence type="ECO:0000256" key="4">
    <source>
        <dbReference type="ARBA" id="ARBA00023163"/>
    </source>
</evidence>
<proteinExistence type="inferred from homology"/>
<dbReference type="InterPro" id="IPR005119">
    <property type="entry name" value="LysR_subst-bd"/>
</dbReference>
<dbReference type="GO" id="GO:0003700">
    <property type="term" value="F:DNA-binding transcription factor activity"/>
    <property type="evidence" value="ECO:0007669"/>
    <property type="project" value="InterPro"/>
</dbReference>
<comment type="caution">
    <text evidence="6">The sequence shown here is derived from an EMBL/GenBank/DDBJ whole genome shotgun (WGS) entry which is preliminary data.</text>
</comment>
<evidence type="ECO:0000256" key="3">
    <source>
        <dbReference type="ARBA" id="ARBA00023125"/>
    </source>
</evidence>